<dbReference type="EMBL" id="WBZC01000061">
    <property type="protein sequence ID" value="KAB3531058.1"/>
    <property type="molecule type" value="Genomic_DNA"/>
</dbReference>
<gene>
    <name evidence="2" type="ORF">F8154_13365</name>
</gene>
<dbReference type="Gene3D" id="3.90.1200.10">
    <property type="match status" value="1"/>
</dbReference>
<organism evidence="2 3">
    <name type="scientific">Alkaliphilus pronyensis</name>
    <dbReference type="NCBI Taxonomy" id="1482732"/>
    <lineage>
        <taxon>Bacteria</taxon>
        <taxon>Bacillati</taxon>
        <taxon>Bacillota</taxon>
        <taxon>Clostridia</taxon>
        <taxon>Peptostreptococcales</taxon>
        <taxon>Natronincolaceae</taxon>
        <taxon>Alkaliphilus</taxon>
    </lineage>
</organism>
<dbReference type="AlphaFoldDB" id="A0A6I0FCI6"/>
<evidence type="ECO:0000259" key="1">
    <source>
        <dbReference type="Pfam" id="PF01636"/>
    </source>
</evidence>
<dbReference type="SUPFAM" id="SSF56112">
    <property type="entry name" value="Protein kinase-like (PK-like)"/>
    <property type="match status" value="1"/>
</dbReference>
<sequence length="311" mass="36705">MGIGSEFQMDIKRIILENYDLYNINKIIPSKLGSSSAFIIETTTDKYIAKMNERKDFITVYDKVQEKLNKIGMIQSKIVRTNMKQIITGEGIVLYEYIDGISYREFNDIQMKKAIKYVAEYNRVLRTVSFSSNDLKMKNHWDYAKSIDYVLSKFPNKLKNYSLPTENRESIINAINMLSDNLERLLALRKQLIHTDLGSDNFILDENDEIISIIDFTPEYDSEYYSLGHFIYWNYLWRTADTNFDTIMEVKNIYEDVIKTRLDDNIFYILLIRVAIFRIVGPILELIEKRISYNNSLDKRFTILTNLLKIQ</sequence>
<dbReference type="OrthoDB" id="9812495at2"/>
<proteinExistence type="predicted"/>
<comment type="caution">
    <text evidence="2">The sequence shown here is derived from an EMBL/GenBank/DDBJ whole genome shotgun (WGS) entry which is preliminary data.</text>
</comment>
<protein>
    <submittedName>
        <fullName evidence="2">Phosphotransferase</fullName>
    </submittedName>
</protein>
<name>A0A6I0FCI6_9FIRM</name>
<keyword evidence="2" id="KW-0808">Transferase</keyword>
<evidence type="ECO:0000313" key="3">
    <source>
        <dbReference type="Proteomes" id="UP000432715"/>
    </source>
</evidence>
<evidence type="ECO:0000313" key="2">
    <source>
        <dbReference type="EMBL" id="KAB3531058.1"/>
    </source>
</evidence>
<dbReference type="InterPro" id="IPR002575">
    <property type="entry name" value="Aminoglycoside_PTrfase"/>
</dbReference>
<dbReference type="Proteomes" id="UP000432715">
    <property type="component" value="Unassembled WGS sequence"/>
</dbReference>
<reference evidence="2 3" key="1">
    <citation type="submission" date="2019-10" db="EMBL/GenBank/DDBJ databases">
        <title>Alkaliphilus serpentinus sp. nov. and Alkaliphilus pronyensis sp. nov., two novel anaerobic alkaliphilic species isolated from the serpentinized-hosted hydrothermal field of the Prony Bay (New Caledonia).</title>
        <authorList>
            <person name="Postec A."/>
        </authorList>
    </citation>
    <scope>NUCLEOTIDE SEQUENCE [LARGE SCALE GENOMIC DNA]</scope>
    <source>
        <strain evidence="2 3">LacV</strain>
    </source>
</reference>
<accession>A0A6I0FCI6</accession>
<dbReference type="GO" id="GO:0016740">
    <property type="term" value="F:transferase activity"/>
    <property type="evidence" value="ECO:0007669"/>
    <property type="project" value="UniProtKB-KW"/>
</dbReference>
<dbReference type="Pfam" id="PF01636">
    <property type="entry name" value="APH"/>
    <property type="match status" value="1"/>
</dbReference>
<feature type="domain" description="Aminoglycoside phosphotransferase" evidence="1">
    <location>
        <begin position="38"/>
        <end position="217"/>
    </location>
</feature>
<keyword evidence="3" id="KW-1185">Reference proteome</keyword>
<dbReference type="InterPro" id="IPR011009">
    <property type="entry name" value="Kinase-like_dom_sf"/>
</dbReference>